<accession>A0A915JES8</accession>
<evidence type="ECO:0000313" key="1">
    <source>
        <dbReference type="Proteomes" id="UP000887565"/>
    </source>
</evidence>
<dbReference type="Proteomes" id="UP000887565">
    <property type="component" value="Unplaced"/>
</dbReference>
<reference evidence="2" key="1">
    <citation type="submission" date="2022-11" db="UniProtKB">
        <authorList>
            <consortium name="WormBaseParasite"/>
        </authorList>
    </citation>
    <scope>IDENTIFICATION</scope>
</reference>
<proteinExistence type="predicted"/>
<sequence length="119" mass="13568">MHSHLISMGKSSGDNEGGINAFAMSHEELLALGRQISQAENSIDIQTIESREYELIPQPKNVENRTGIKMNLMKSERLELQKKIPNFSPDATTLTNFEQIRLDPLSWRRGYEKIRNAVN</sequence>
<dbReference type="AlphaFoldDB" id="A0A915JES8"/>
<dbReference type="WBParaSite" id="nRc.2.0.1.t24320-RA">
    <property type="protein sequence ID" value="nRc.2.0.1.t24320-RA"/>
    <property type="gene ID" value="nRc.2.0.1.g24320"/>
</dbReference>
<evidence type="ECO:0000313" key="2">
    <source>
        <dbReference type="WBParaSite" id="nRc.2.0.1.t24320-RA"/>
    </source>
</evidence>
<keyword evidence="1" id="KW-1185">Reference proteome</keyword>
<protein>
    <submittedName>
        <fullName evidence="2">Uncharacterized protein</fullName>
    </submittedName>
</protein>
<name>A0A915JES8_ROMCU</name>
<organism evidence="1 2">
    <name type="scientific">Romanomermis culicivorax</name>
    <name type="common">Nematode worm</name>
    <dbReference type="NCBI Taxonomy" id="13658"/>
    <lineage>
        <taxon>Eukaryota</taxon>
        <taxon>Metazoa</taxon>
        <taxon>Ecdysozoa</taxon>
        <taxon>Nematoda</taxon>
        <taxon>Enoplea</taxon>
        <taxon>Dorylaimia</taxon>
        <taxon>Mermithida</taxon>
        <taxon>Mermithoidea</taxon>
        <taxon>Mermithidae</taxon>
        <taxon>Romanomermis</taxon>
    </lineage>
</organism>